<evidence type="ECO:0000256" key="1">
    <source>
        <dbReference type="ARBA" id="ARBA00004141"/>
    </source>
</evidence>
<dbReference type="GO" id="GO:0070765">
    <property type="term" value="C:gamma-secretase complex"/>
    <property type="evidence" value="ECO:0007669"/>
    <property type="project" value="UniProtKB-ARBA"/>
</dbReference>
<comment type="similarity">
    <text evidence="2">Belongs to the APH-1 family.</text>
</comment>
<proteinExistence type="evidence at transcript level"/>
<dbReference type="PANTHER" id="PTHR12889">
    <property type="entry name" value="GAMMA-SECRETASE SUBUNIT APH-1"/>
    <property type="match status" value="1"/>
</dbReference>
<evidence type="ECO:0000313" key="8">
    <source>
        <dbReference type="EMBL" id="CAB3222372.1"/>
    </source>
</evidence>
<evidence type="ECO:0000256" key="7">
    <source>
        <dbReference type="SAM" id="Phobius"/>
    </source>
</evidence>
<dbReference type="InterPro" id="IPR009294">
    <property type="entry name" value="Aph-1"/>
</dbReference>
<feature type="transmembrane region" description="Helical" evidence="7">
    <location>
        <begin position="203"/>
        <end position="222"/>
    </location>
</feature>
<name>A0A6F9D5U7_9ASCI</name>
<feature type="transmembrane region" description="Helical" evidence="7">
    <location>
        <begin position="32"/>
        <end position="57"/>
    </location>
</feature>
<keyword evidence="4" id="KW-0914">Notch signaling pathway</keyword>
<evidence type="ECO:0000256" key="6">
    <source>
        <dbReference type="ARBA" id="ARBA00023136"/>
    </source>
</evidence>
<feature type="transmembrane region" description="Helical" evidence="7">
    <location>
        <begin position="63"/>
        <end position="81"/>
    </location>
</feature>
<reference evidence="8" key="1">
    <citation type="submission" date="2020-04" db="EMBL/GenBank/DDBJ databases">
        <authorList>
            <person name="Neveu A P."/>
        </authorList>
    </citation>
    <scope>NUCLEOTIDE SEQUENCE</scope>
    <source>
        <tissue evidence="8">Whole embryo</tissue>
    </source>
</reference>
<feature type="transmembrane region" description="Helical" evidence="7">
    <location>
        <begin position="179"/>
        <end position="197"/>
    </location>
</feature>
<dbReference type="AlphaFoldDB" id="A0A6F9D5U7"/>
<protein>
    <submittedName>
        <fullName evidence="8">Gamma-secretase subunit Aph-1b-like</fullName>
    </submittedName>
</protein>
<evidence type="ECO:0000256" key="2">
    <source>
        <dbReference type="ARBA" id="ARBA00005577"/>
    </source>
</evidence>
<organism evidence="8">
    <name type="scientific">Phallusia mammillata</name>
    <dbReference type="NCBI Taxonomy" id="59560"/>
    <lineage>
        <taxon>Eukaryota</taxon>
        <taxon>Metazoa</taxon>
        <taxon>Chordata</taxon>
        <taxon>Tunicata</taxon>
        <taxon>Ascidiacea</taxon>
        <taxon>Phlebobranchia</taxon>
        <taxon>Ascidiidae</taxon>
        <taxon>Phallusia</taxon>
    </lineage>
</organism>
<evidence type="ECO:0000256" key="5">
    <source>
        <dbReference type="ARBA" id="ARBA00022989"/>
    </source>
</evidence>
<evidence type="ECO:0000256" key="3">
    <source>
        <dbReference type="ARBA" id="ARBA00022692"/>
    </source>
</evidence>
<feature type="transmembrane region" description="Helical" evidence="7">
    <location>
        <begin position="6"/>
        <end position="25"/>
    </location>
</feature>
<keyword evidence="5 7" id="KW-1133">Transmembrane helix</keyword>
<accession>A0A6F9D5U7</accession>
<dbReference type="GO" id="GO:0016485">
    <property type="term" value="P:protein processing"/>
    <property type="evidence" value="ECO:0007669"/>
    <property type="project" value="InterPro"/>
</dbReference>
<dbReference type="Pfam" id="PF06105">
    <property type="entry name" value="Aph-1"/>
    <property type="match status" value="1"/>
</dbReference>
<dbReference type="EMBL" id="LR782972">
    <property type="protein sequence ID" value="CAB3222372.1"/>
    <property type="molecule type" value="mRNA"/>
</dbReference>
<evidence type="ECO:0000256" key="4">
    <source>
        <dbReference type="ARBA" id="ARBA00022976"/>
    </source>
</evidence>
<feature type="transmembrane region" description="Helical" evidence="7">
    <location>
        <begin position="111"/>
        <end position="134"/>
    </location>
</feature>
<feature type="transmembrane region" description="Helical" evidence="7">
    <location>
        <begin position="146"/>
        <end position="167"/>
    </location>
</feature>
<keyword evidence="3 7" id="KW-0812">Transmembrane</keyword>
<keyword evidence="6 7" id="KW-0472">Membrane</keyword>
<sequence length="239" mass="26764">MTLMVFFGCVFIAFGPSMAIFVFTVMKHPLRIILLVIGAFFWLLSLLFSALLWLAVVPLKQELAFSLVFSVIFQEAFRFALFKLLNKAESGLDEALTDEEKHSISGHKLPYVSGFGFGLMYGLFSIVNVLSSSIGPGNVGKSEHFFLISAFLTNCFILLHLFWNIIAFHALKHNSYYKAFLVLLCHMFTSCLSLLNLQQNTSFVAVLIDHVVLVVVALWAFFTVGGSFRNVKTSFSCQS</sequence>
<comment type="subcellular location">
    <subcellularLocation>
        <location evidence="1">Membrane</location>
        <topology evidence="1">Multi-pass membrane protein</topology>
    </subcellularLocation>
</comment>
<dbReference type="GO" id="GO:0007219">
    <property type="term" value="P:Notch signaling pathway"/>
    <property type="evidence" value="ECO:0007669"/>
    <property type="project" value="UniProtKB-KW"/>
</dbReference>
<gene>
    <name evidence="8" type="primary">Aph1b</name>
</gene>